<protein>
    <submittedName>
        <fullName evidence="1">Isocitrate/isopropylmalate family dehydrogenase</fullName>
    </submittedName>
</protein>
<sequence>MLEHFGLPDQSARLSRAIEATTAAGILTRDVGGTAATEDVTKALFDALTV</sequence>
<dbReference type="Proteomes" id="UP001341259">
    <property type="component" value="Chromosome"/>
</dbReference>
<organism evidence="1 2">
    <name type="scientific">Streptomyces violaceus</name>
    <name type="common">Streptomyces venezuelae</name>
    <dbReference type="NCBI Taxonomy" id="1936"/>
    <lineage>
        <taxon>Bacteria</taxon>
        <taxon>Bacillati</taxon>
        <taxon>Actinomycetota</taxon>
        <taxon>Actinomycetes</taxon>
        <taxon>Kitasatosporales</taxon>
        <taxon>Streptomycetaceae</taxon>
        <taxon>Streptomyces</taxon>
    </lineage>
</organism>
<dbReference type="SUPFAM" id="SSF53659">
    <property type="entry name" value="Isocitrate/Isopropylmalate dehydrogenase-like"/>
    <property type="match status" value="1"/>
</dbReference>
<gene>
    <name evidence="1" type="ORF">OHB29_33415</name>
</gene>
<evidence type="ECO:0000313" key="2">
    <source>
        <dbReference type="Proteomes" id="UP001341259"/>
    </source>
</evidence>
<dbReference type="RefSeq" id="WP_328344426.1">
    <property type="nucleotide sequence ID" value="NZ_CP107906.1"/>
</dbReference>
<accession>A0ABZ1P143</accession>
<dbReference type="EMBL" id="CP107906">
    <property type="protein sequence ID" value="WUG97505.1"/>
    <property type="molecule type" value="Genomic_DNA"/>
</dbReference>
<proteinExistence type="predicted"/>
<keyword evidence="2" id="KW-1185">Reference proteome</keyword>
<evidence type="ECO:0000313" key="1">
    <source>
        <dbReference type="EMBL" id="WUG97505.1"/>
    </source>
</evidence>
<name>A0ABZ1P143_STRVL</name>
<dbReference type="Gene3D" id="3.40.718.10">
    <property type="entry name" value="Isopropylmalate Dehydrogenase"/>
    <property type="match status" value="1"/>
</dbReference>
<reference evidence="1 2" key="1">
    <citation type="submission" date="2022-10" db="EMBL/GenBank/DDBJ databases">
        <title>The complete genomes of actinobacterial strains from the NBC collection.</title>
        <authorList>
            <person name="Joergensen T.S."/>
            <person name="Alvarez Arevalo M."/>
            <person name="Sterndorff E.B."/>
            <person name="Faurdal D."/>
            <person name="Vuksanovic O."/>
            <person name="Mourched A.-S."/>
            <person name="Charusanti P."/>
            <person name="Shaw S."/>
            <person name="Blin K."/>
            <person name="Weber T."/>
        </authorList>
    </citation>
    <scope>NUCLEOTIDE SEQUENCE [LARGE SCALE GENOMIC DNA]</scope>
    <source>
        <strain evidence="1 2">NBC_00456</strain>
    </source>
</reference>